<keyword evidence="2" id="KW-1185">Reference proteome</keyword>
<gene>
    <name evidence="1" type="ORF">LDLAKGPJ_00045</name>
</gene>
<organism evidence="1 2">
    <name type="scientific">Methanophagales virus GBV301</name>
    <dbReference type="NCBI Taxonomy" id="2999280"/>
    <lineage>
        <taxon>Viruses</taxon>
        <taxon>Duplodnaviria</taxon>
        <taxon>Heunggongvirae</taxon>
        <taxon>Uroviricota</taxon>
        <taxon>Caudoviricetes</taxon>
        <taxon>Nakonvirales</taxon>
        <taxon>Ekchuahviridae</taxon>
        <taxon>Kukulkanvirus</taxon>
        <taxon>Kukulkanvirus guaymasense</taxon>
    </lineage>
</organism>
<protein>
    <submittedName>
        <fullName evidence="1">Uncharacterized protein</fullName>
    </submittedName>
</protein>
<evidence type="ECO:0000313" key="1">
    <source>
        <dbReference type="EMBL" id="WAE39469.1"/>
    </source>
</evidence>
<proteinExistence type="predicted"/>
<dbReference type="EMBL" id="OP880252">
    <property type="protein sequence ID" value="WAE39469.1"/>
    <property type="molecule type" value="Genomic_DNA"/>
</dbReference>
<reference evidence="1 2" key="1">
    <citation type="submission" date="2022-10" db="EMBL/GenBank/DDBJ databases">
        <title>Evolutionary Diversification of Methanotrophic Ca. Methanophagales (ANME-1) and Their Expansive Virome.</title>
        <authorList>
            <person name="Laso-Perez R."/>
            <person name="Wu F."/>
            <person name="Cremiere A."/>
            <person name="Speth D.R."/>
            <person name="Magyar J.S."/>
            <person name="Krupovic M."/>
            <person name="Orphan V.J."/>
        </authorList>
    </citation>
    <scope>NUCLEOTIDE SEQUENCE [LARGE SCALE GENOMIC DNA]</scope>
</reference>
<name>A0A9E8V977_9CAUD</name>
<accession>A0A9E8V977</accession>
<evidence type="ECO:0000313" key="2">
    <source>
        <dbReference type="Proteomes" id="UP001156259"/>
    </source>
</evidence>
<sequence length="89" mass="10290">MTEDIELIKNGVRIGTETYKVGEVLKALDKYRNVQLEGKIEFKKYSDGEGYYDNFHLGFVVTGNIEKTLIDFLDEARLNGWKVIKVKDE</sequence>
<dbReference type="Proteomes" id="UP001156259">
    <property type="component" value="Segment"/>
</dbReference>